<dbReference type="EMBL" id="CP038810">
    <property type="protein sequence ID" value="QBZ98841.1"/>
    <property type="molecule type" value="Genomic_DNA"/>
</dbReference>
<keyword evidence="1" id="KW-0175">Coiled coil</keyword>
<dbReference type="OrthoDB" id="5903604at2"/>
<dbReference type="Proteomes" id="UP000296862">
    <property type="component" value="Chromosome"/>
</dbReference>
<evidence type="ECO:0000256" key="1">
    <source>
        <dbReference type="SAM" id="Coils"/>
    </source>
</evidence>
<protein>
    <recommendedName>
        <fullName evidence="4">Bacteriophage abortive infection AbiH</fullName>
    </recommendedName>
</protein>
<evidence type="ECO:0000313" key="2">
    <source>
        <dbReference type="EMBL" id="QBZ98841.1"/>
    </source>
</evidence>
<name>A0A4P7PV27_9FLAO</name>
<keyword evidence="3" id="KW-1185">Reference proteome</keyword>
<proteinExistence type="predicted"/>
<accession>A0A4P7PV27</accession>
<dbReference type="InterPro" id="IPR025935">
    <property type="entry name" value="AbiH"/>
</dbReference>
<organism evidence="2 3">
    <name type="scientific">Flavobacterium sangjuense</name>
    <dbReference type="NCBI Taxonomy" id="2518177"/>
    <lineage>
        <taxon>Bacteria</taxon>
        <taxon>Pseudomonadati</taxon>
        <taxon>Bacteroidota</taxon>
        <taxon>Flavobacteriia</taxon>
        <taxon>Flavobacteriales</taxon>
        <taxon>Flavobacteriaceae</taxon>
        <taxon>Flavobacterium</taxon>
    </lineage>
</organism>
<reference evidence="2 3" key="1">
    <citation type="submission" date="2019-04" db="EMBL/GenBank/DDBJ databases">
        <title>Flavobacterium sp. GS03.</title>
        <authorList>
            <person name="Kim H."/>
        </authorList>
    </citation>
    <scope>NUCLEOTIDE SEQUENCE [LARGE SCALE GENOMIC DNA]</scope>
    <source>
        <strain evidence="2 3">GS03</strain>
    </source>
</reference>
<gene>
    <name evidence="2" type="ORF">GS03_02352</name>
</gene>
<dbReference type="RefSeq" id="WP_136152727.1">
    <property type="nucleotide sequence ID" value="NZ_CP038810.1"/>
</dbReference>
<sequence length="361" mass="43118">MNRLIIIGNGFDLAHGIKTSYKDFIADYFSDAINSIYLSRPYEDELIQINVKQNQYYYPDPLNKITSKNSLDFINKILTSNPIFSMQFKSGLLKNSFNQIEKMNWVDLEIEYFSTLLATRHAFKNNNQLAEIQKVNKQLDYLKEKLIDYLKEQQLTFFNNYKKKPLVDCFTERIHTYEVVTTELEEDQLPKNLFFLNFNYTDTFEVYYDACRKKIPSDLDYIHGDLGGTHGQPIFGFGDELDKNYLEFEDERNNELFKHIKSFEYLKNKNYYRLIRFLESDDYQVQIYGHSCGLSDRTMLNQIFEHDNCKSIKIFYHQREDGTNDYTEKTYEISRHFKDKGMMRKKVVPFDYSRAMPQPKL</sequence>
<dbReference type="Pfam" id="PF14253">
    <property type="entry name" value="AbiH"/>
    <property type="match status" value="1"/>
</dbReference>
<feature type="coiled-coil region" evidence="1">
    <location>
        <begin position="125"/>
        <end position="152"/>
    </location>
</feature>
<evidence type="ECO:0008006" key="4">
    <source>
        <dbReference type="Google" id="ProtNLM"/>
    </source>
</evidence>
<dbReference type="KEGG" id="fsn:GS03_02352"/>
<dbReference type="AlphaFoldDB" id="A0A4P7PV27"/>
<evidence type="ECO:0000313" key="3">
    <source>
        <dbReference type="Proteomes" id="UP000296862"/>
    </source>
</evidence>